<dbReference type="InterPro" id="IPR015797">
    <property type="entry name" value="NUDIX_hydrolase-like_dom_sf"/>
</dbReference>
<name>A0A6L3V3M3_9BACI</name>
<comment type="caution">
    <text evidence="1">The sequence shown here is derived from an EMBL/GenBank/DDBJ whole genome shotgun (WGS) entry which is preliminary data.</text>
</comment>
<accession>A0A6L3V3M3</accession>
<dbReference type="Proteomes" id="UP000481030">
    <property type="component" value="Unassembled WGS sequence"/>
</dbReference>
<dbReference type="EMBL" id="WBOS01000006">
    <property type="protein sequence ID" value="KAB2334530.1"/>
    <property type="molecule type" value="Genomic_DNA"/>
</dbReference>
<dbReference type="SUPFAM" id="SSF55811">
    <property type="entry name" value="Nudix"/>
    <property type="match status" value="1"/>
</dbReference>
<dbReference type="OrthoDB" id="3531896at2"/>
<protein>
    <submittedName>
        <fullName evidence="1">DNA mismatch repair protein MutT</fullName>
    </submittedName>
</protein>
<gene>
    <name evidence="1" type="ORF">F7731_15095</name>
</gene>
<dbReference type="AlphaFoldDB" id="A0A6L3V3M3"/>
<organism evidence="1 2">
    <name type="scientific">Cytobacillus depressus</name>
    <dbReference type="NCBI Taxonomy" id="1602942"/>
    <lineage>
        <taxon>Bacteria</taxon>
        <taxon>Bacillati</taxon>
        <taxon>Bacillota</taxon>
        <taxon>Bacilli</taxon>
        <taxon>Bacillales</taxon>
        <taxon>Bacillaceae</taxon>
        <taxon>Cytobacillus</taxon>
    </lineage>
</organism>
<reference evidence="1 2" key="1">
    <citation type="journal article" date="2016" name="Antonie Van Leeuwenhoek">
        <title>Bacillus depressus sp. nov., isolated from soil of a sunflower field.</title>
        <authorList>
            <person name="Wei X."/>
            <person name="Xin D."/>
            <person name="Xin Y."/>
            <person name="Zhang H."/>
            <person name="Wang T."/>
            <person name="Zhang J."/>
        </authorList>
    </citation>
    <scope>NUCLEOTIDE SEQUENCE [LARGE SCALE GENOMIC DNA]</scope>
    <source>
        <strain evidence="1 2">BZ1</strain>
    </source>
</reference>
<keyword evidence="2" id="KW-1185">Reference proteome</keyword>
<evidence type="ECO:0000313" key="2">
    <source>
        <dbReference type="Proteomes" id="UP000481030"/>
    </source>
</evidence>
<sequence length="82" mass="9377">MKVKDRLHYAYSTSFITDTGENVVDVVFLCEHDSGEAFPKSPNEVAQVLWLSAEDIFNHPKSPIYLKESIKRAESLIRTYSL</sequence>
<evidence type="ECO:0000313" key="1">
    <source>
        <dbReference type="EMBL" id="KAB2334530.1"/>
    </source>
</evidence>
<dbReference type="Gene3D" id="3.90.79.10">
    <property type="entry name" value="Nucleoside Triphosphate Pyrophosphohydrolase"/>
    <property type="match status" value="1"/>
</dbReference>
<proteinExistence type="predicted"/>